<proteinExistence type="predicted"/>
<accession>A0A0A9EUX6</accession>
<organism evidence="1">
    <name type="scientific">Arundo donax</name>
    <name type="common">Giant reed</name>
    <name type="synonym">Donax arundinaceus</name>
    <dbReference type="NCBI Taxonomy" id="35708"/>
    <lineage>
        <taxon>Eukaryota</taxon>
        <taxon>Viridiplantae</taxon>
        <taxon>Streptophyta</taxon>
        <taxon>Embryophyta</taxon>
        <taxon>Tracheophyta</taxon>
        <taxon>Spermatophyta</taxon>
        <taxon>Magnoliopsida</taxon>
        <taxon>Liliopsida</taxon>
        <taxon>Poales</taxon>
        <taxon>Poaceae</taxon>
        <taxon>PACMAD clade</taxon>
        <taxon>Arundinoideae</taxon>
        <taxon>Arundineae</taxon>
        <taxon>Arundo</taxon>
    </lineage>
</organism>
<name>A0A0A9EUX6_ARUDO</name>
<evidence type="ECO:0000313" key="1">
    <source>
        <dbReference type="EMBL" id="JAD99852.1"/>
    </source>
</evidence>
<reference evidence="1" key="1">
    <citation type="submission" date="2014-09" db="EMBL/GenBank/DDBJ databases">
        <authorList>
            <person name="Magalhaes I.L.F."/>
            <person name="Oliveira U."/>
            <person name="Santos F.R."/>
            <person name="Vidigal T.H.D.A."/>
            <person name="Brescovit A.D."/>
            <person name="Santos A.J."/>
        </authorList>
    </citation>
    <scope>NUCLEOTIDE SEQUENCE</scope>
    <source>
        <tissue evidence="1">Shoot tissue taken approximately 20 cm above the soil surface</tissue>
    </source>
</reference>
<reference evidence="1" key="2">
    <citation type="journal article" date="2015" name="Data Brief">
        <title>Shoot transcriptome of the giant reed, Arundo donax.</title>
        <authorList>
            <person name="Barrero R.A."/>
            <person name="Guerrero F.D."/>
            <person name="Moolhuijzen P."/>
            <person name="Goolsby J.A."/>
            <person name="Tidwell J."/>
            <person name="Bellgard S.E."/>
            <person name="Bellgard M.I."/>
        </authorList>
    </citation>
    <scope>NUCLEOTIDE SEQUENCE</scope>
    <source>
        <tissue evidence="1">Shoot tissue taken approximately 20 cm above the soil surface</tissue>
    </source>
</reference>
<sequence>MLSCSSSTFCSLDCSNSLSMQCGILVYHLHVLSEQSLKDRLIFMATSGEGDG</sequence>
<protein>
    <submittedName>
        <fullName evidence="1">Uncharacterized protein</fullName>
    </submittedName>
</protein>
<dbReference type="AlphaFoldDB" id="A0A0A9EUX6"/>
<dbReference type="EMBL" id="GBRH01198043">
    <property type="protein sequence ID" value="JAD99852.1"/>
    <property type="molecule type" value="Transcribed_RNA"/>
</dbReference>